<comment type="similarity">
    <text evidence="2 18">Belongs to the ERG4/ERG24 family.</text>
</comment>
<feature type="transmembrane region" description="Helical" evidence="18">
    <location>
        <begin position="118"/>
        <end position="138"/>
    </location>
</feature>
<keyword evidence="3 18" id="KW-0444">Lipid biosynthesis</keyword>
<evidence type="ECO:0000256" key="6">
    <source>
        <dbReference type="ARBA" id="ARBA00022857"/>
    </source>
</evidence>
<dbReference type="Pfam" id="PF01222">
    <property type="entry name" value="ERG4_ERG24"/>
    <property type="match status" value="1"/>
</dbReference>
<keyword evidence="12 18" id="KW-0472">Membrane</keyword>
<dbReference type="InterPro" id="IPR001171">
    <property type="entry name" value="ERG24_DHCR-like"/>
</dbReference>
<evidence type="ECO:0000256" key="7">
    <source>
        <dbReference type="ARBA" id="ARBA00022955"/>
    </source>
</evidence>
<evidence type="ECO:0000256" key="3">
    <source>
        <dbReference type="ARBA" id="ARBA00022516"/>
    </source>
</evidence>
<proteinExistence type="inferred from homology"/>
<dbReference type="GO" id="GO:0006696">
    <property type="term" value="P:ergosterol biosynthetic process"/>
    <property type="evidence" value="ECO:0007669"/>
    <property type="project" value="TreeGrafter"/>
</dbReference>
<dbReference type="FunFam" id="1.20.120.1630:FF:000003">
    <property type="entry name" value="C-24(28) sterol reductase"/>
    <property type="match status" value="1"/>
</dbReference>
<accession>A0A4P9ZGK4</accession>
<keyword evidence="14 18" id="KW-0753">Steroid metabolism</keyword>
<feature type="transmembrane region" description="Helical" evidence="18">
    <location>
        <begin position="404"/>
        <end position="422"/>
    </location>
</feature>
<evidence type="ECO:0000256" key="16">
    <source>
        <dbReference type="ARBA" id="ARBA00048918"/>
    </source>
</evidence>
<evidence type="ECO:0000256" key="4">
    <source>
        <dbReference type="ARBA" id="ARBA00022692"/>
    </source>
</evidence>
<feature type="transmembrane region" description="Helical" evidence="18">
    <location>
        <begin position="273"/>
        <end position="298"/>
    </location>
</feature>
<keyword evidence="6" id="KW-0521">NADP</keyword>
<evidence type="ECO:0000256" key="15">
    <source>
        <dbReference type="ARBA" id="ARBA00038892"/>
    </source>
</evidence>
<feature type="transmembrane region" description="Helical" evidence="18">
    <location>
        <begin position="150"/>
        <end position="172"/>
    </location>
</feature>
<keyword evidence="4 18" id="KW-0812">Transmembrane</keyword>
<keyword evidence="7 18" id="KW-0752">Steroid biosynthesis</keyword>
<organism evidence="19 20">
    <name type="scientific">Metschnikowia bicuspidata</name>
    <dbReference type="NCBI Taxonomy" id="27322"/>
    <lineage>
        <taxon>Eukaryota</taxon>
        <taxon>Fungi</taxon>
        <taxon>Dikarya</taxon>
        <taxon>Ascomycota</taxon>
        <taxon>Saccharomycotina</taxon>
        <taxon>Pichiomycetes</taxon>
        <taxon>Metschnikowiaceae</taxon>
        <taxon>Metschnikowia</taxon>
    </lineage>
</organism>
<evidence type="ECO:0000256" key="10">
    <source>
        <dbReference type="ARBA" id="ARBA00023011"/>
    </source>
</evidence>
<dbReference type="PANTHER" id="PTHR21257:SF31">
    <property type="entry name" value="DELTA(24(24(1)))-STEROL REDUCTASE ERG4"/>
    <property type="match status" value="1"/>
</dbReference>
<evidence type="ECO:0000256" key="9">
    <source>
        <dbReference type="ARBA" id="ARBA00023002"/>
    </source>
</evidence>
<keyword evidence="10 18" id="KW-0756">Sterol biosynthesis</keyword>
<dbReference type="Proteomes" id="UP000268321">
    <property type="component" value="Unassembled WGS sequence"/>
</dbReference>
<evidence type="ECO:0000256" key="18">
    <source>
        <dbReference type="RuleBase" id="RU369120"/>
    </source>
</evidence>
<keyword evidence="5" id="KW-0256">Endoplasmic reticulum</keyword>
<dbReference type="EMBL" id="ML004433">
    <property type="protein sequence ID" value="RKP32227.1"/>
    <property type="molecule type" value="Genomic_DNA"/>
</dbReference>
<dbReference type="PROSITE" id="PS01018">
    <property type="entry name" value="STEROL_REDUCT_2"/>
    <property type="match status" value="1"/>
</dbReference>
<sequence length="452" mass="53072">MSHSRDPRYVPKEQIEWEFGGPAGALGMMNGFPLLMVYMWLLTQFYGGKPAWPAEDQSWEAFALELWRLFVENGIPSPAVVGVFTAFFVTQAVFYLMLPGIWTKGQPLTHLNGHQLPYFCNAVWAFYLTNVIVIAMHFSGLKLYYILDHFGEMMVTAIVYGCLFSIGLYVYTLNVSGDYHRMTGNHIYDCFMGAPLNPRVGKYLDIKMFFEVRIPWYFLHFLAMAAAFKQYDTYGYVSFQLLFVVYAFWLYANACSKGEEFIVLTWDMAYEKFGFMLCFWNIAGVPFTYCHCILFLLYHDPSEYAWSWPYNAGLLIILTTAYYFFDTGNRQKNLFRKAMSGDPTIRKTFPYLPYSELVNPSYIKCKNGSCLLTDGWYKYARKVHYTADYIQALTWGLICGTMSPFPWFFPVFFFIVLVHRAYRDQRKCKRKYGEDWDRYLEACPYMFIPYIW</sequence>
<gene>
    <name evidence="19" type="ORF">METBISCDRAFT_12558</name>
</gene>
<evidence type="ECO:0000313" key="19">
    <source>
        <dbReference type="EMBL" id="RKP32227.1"/>
    </source>
</evidence>
<dbReference type="GO" id="GO:0000246">
    <property type="term" value="F:Delta24(24-1) sterol reductase activity"/>
    <property type="evidence" value="ECO:0007669"/>
    <property type="project" value="UniProtKB-EC"/>
</dbReference>
<dbReference type="EC" id="1.3.1.71" evidence="15 18"/>
<evidence type="ECO:0000256" key="5">
    <source>
        <dbReference type="ARBA" id="ARBA00022824"/>
    </source>
</evidence>
<dbReference type="InterPro" id="IPR018083">
    <property type="entry name" value="Sterol_reductase_CS"/>
</dbReference>
<evidence type="ECO:0000256" key="12">
    <source>
        <dbReference type="ARBA" id="ARBA00023136"/>
    </source>
</evidence>
<name>A0A4P9ZGK4_9ASCO</name>
<evidence type="ECO:0000256" key="1">
    <source>
        <dbReference type="ARBA" id="ARBA00004477"/>
    </source>
</evidence>
<comment type="subcellular location">
    <subcellularLocation>
        <location evidence="1">Endoplasmic reticulum membrane</location>
        <topology evidence="1">Multi-pass membrane protein</topology>
    </subcellularLocation>
</comment>
<feature type="transmembrane region" description="Helical" evidence="18">
    <location>
        <begin position="208"/>
        <end position="228"/>
    </location>
</feature>
<dbReference type="PROSITE" id="PS01017">
    <property type="entry name" value="STEROL_REDUCT_1"/>
    <property type="match status" value="1"/>
</dbReference>
<protein>
    <recommendedName>
        <fullName evidence="15 18">Delta(24(24(1)))-sterol reductase</fullName>
        <ecNumber evidence="15 18">1.3.1.71</ecNumber>
    </recommendedName>
    <alternativeName>
        <fullName evidence="18">C-24(28) sterol reductase</fullName>
    </alternativeName>
    <alternativeName>
        <fullName evidence="18">Sterol Delta(24(28))-reductase</fullName>
    </alternativeName>
</protein>
<evidence type="ECO:0000256" key="8">
    <source>
        <dbReference type="ARBA" id="ARBA00022989"/>
    </source>
</evidence>
<keyword evidence="13 18" id="KW-1207">Sterol metabolism</keyword>
<dbReference type="Gene3D" id="1.20.120.1630">
    <property type="match status" value="1"/>
</dbReference>
<evidence type="ECO:0000256" key="2">
    <source>
        <dbReference type="ARBA" id="ARBA00005402"/>
    </source>
</evidence>
<keyword evidence="11 18" id="KW-0443">Lipid metabolism</keyword>
<dbReference type="AlphaFoldDB" id="A0A4P9ZGK4"/>
<evidence type="ECO:0000256" key="17">
    <source>
        <dbReference type="ARBA" id="ARBA00060711"/>
    </source>
</evidence>
<feature type="transmembrane region" description="Helical" evidence="18">
    <location>
        <begin position="304"/>
        <end position="325"/>
    </location>
</feature>
<keyword evidence="20" id="KW-1185">Reference proteome</keyword>
<evidence type="ECO:0000313" key="20">
    <source>
        <dbReference type="Proteomes" id="UP000268321"/>
    </source>
</evidence>
<evidence type="ECO:0000256" key="14">
    <source>
        <dbReference type="ARBA" id="ARBA00023221"/>
    </source>
</evidence>
<evidence type="ECO:0000256" key="11">
    <source>
        <dbReference type="ARBA" id="ARBA00023098"/>
    </source>
</evidence>
<comment type="catalytic activity">
    <reaction evidence="16">
        <text>ergosterol + NADP(+) = ergosta-5,7,22,24(28)-tetraen-3beta-ol + NADPH + H(+)</text>
        <dbReference type="Rhea" id="RHEA:18501"/>
        <dbReference type="ChEBI" id="CHEBI:15378"/>
        <dbReference type="ChEBI" id="CHEBI:16933"/>
        <dbReference type="ChEBI" id="CHEBI:18249"/>
        <dbReference type="ChEBI" id="CHEBI:57783"/>
        <dbReference type="ChEBI" id="CHEBI:58349"/>
        <dbReference type="EC" id="1.3.1.71"/>
    </reaction>
    <physiologicalReaction direction="right-to-left" evidence="16">
        <dbReference type="Rhea" id="RHEA:18503"/>
    </physiologicalReaction>
</comment>
<feature type="transmembrane region" description="Helical" evidence="18">
    <location>
        <begin position="21"/>
        <end position="41"/>
    </location>
</feature>
<feature type="transmembrane region" description="Helical" evidence="18">
    <location>
        <begin position="234"/>
        <end position="252"/>
    </location>
</feature>
<evidence type="ECO:0000256" key="13">
    <source>
        <dbReference type="ARBA" id="ARBA00023166"/>
    </source>
</evidence>
<feature type="transmembrane region" description="Helical" evidence="18">
    <location>
        <begin position="75"/>
        <end position="98"/>
    </location>
</feature>
<keyword evidence="9 18" id="KW-0560">Oxidoreductase</keyword>
<dbReference type="OrthoDB" id="5326588at2759"/>
<reference evidence="20" key="1">
    <citation type="journal article" date="2018" name="Nat. Microbiol.">
        <title>Leveraging single-cell genomics to expand the fungal tree of life.</title>
        <authorList>
            <person name="Ahrendt S.R."/>
            <person name="Quandt C.A."/>
            <person name="Ciobanu D."/>
            <person name="Clum A."/>
            <person name="Salamov A."/>
            <person name="Andreopoulos B."/>
            <person name="Cheng J.F."/>
            <person name="Woyke T."/>
            <person name="Pelin A."/>
            <person name="Henrissat B."/>
            <person name="Reynolds N.K."/>
            <person name="Benny G.L."/>
            <person name="Smith M.E."/>
            <person name="James T.Y."/>
            <person name="Grigoriev I.V."/>
        </authorList>
    </citation>
    <scope>NUCLEOTIDE SEQUENCE [LARGE SCALE GENOMIC DNA]</scope>
    <source>
        <strain evidence="20">Baker2002</strain>
    </source>
</reference>
<dbReference type="GO" id="GO:0005789">
    <property type="term" value="C:endoplasmic reticulum membrane"/>
    <property type="evidence" value="ECO:0007669"/>
    <property type="project" value="UniProtKB-SubCell"/>
</dbReference>
<keyword evidence="8 18" id="KW-1133">Transmembrane helix</keyword>
<dbReference type="PANTHER" id="PTHR21257">
    <property type="entry name" value="DELTA(14)-STEROL REDUCTASE"/>
    <property type="match status" value="1"/>
</dbReference>
<comment type="pathway">
    <text evidence="17">Steroid metabolism; ergosterol biosynthesis; ergosterol from zymosterol: step 5/5.</text>
</comment>